<dbReference type="Gene3D" id="1.10.10.60">
    <property type="entry name" value="Homeodomain-like"/>
    <property type="match status" value="1"/>
</dbReference>
<comment type="subcellular location">
    <subcellularLocation>
        <location evidence="1 9 10">Nucleus</location>
    </subcellularLocation>
</comment>
<protein>
    <recommendedName>
        <fullName evidence="12">Homeobox domain-containing protein</fullName>
    </recommendedName>
</protein>
<dbReference type="PANTHER" id="PTHR45940">
    <property type="entry name" value="WUSCHEL-RELATED HOMEOBOX 1-RELATED"/>
    <property type="match status" value="1"/>
</dbReference>
<feature type="DNA-binding region" description="Homeobox" evidence="9">
    <location>
        <begin position="55"/>
        <end position="109"/>
    </location>
</feature>
<keyword evidence="4 9" id="KW-0238">DNA-binding</keyword>
<evidence type="ECO:0000256" key="6">
    <source>
        <dbReference type="ARBA" id="ARBA00023163"/>
    </source>
</evidence>
<organism evidence="13 14">
    <name type="scientific">Cuscuta epithymum</name>
    <dbReference type="NCBI Taxonomy" id="186058"/>
    <lineage>
        <taxon>Eukaryota</taxon>
        <taxon>Viridiplantae</taxon>
        <taxon>Streptophyta</taxon>
        <taxon>Embryophyta</taxon>
        <taxon>Tracheophyta</taxon>
        <taxon>Spermatophyta</taxon>
        <taxon>Magnoliopsida</taxon>
        <taxon>eudicotyledons</taxon>
        <taxon>Gunneridae</taxon>
        <taxon>Pentapetalae</taxon>
        <taxon>asterids</taxon>
        <taxon>lamiids</taxon>
        <taxon>Solanales</taxon>
        <taxon>Convolvulaceae</taxon>
        <taxon>Cuscuteae</taxon>
        <taxon>Cuscuta</taxon>
        <taxon>Cuscuta subgen. Cuscuta</taxon>
    </lineage>
</organism>
<dbReference type="Proteomes" id="UP001152523">
    <property type="component" value="Unassembled WGS sequence"/>
</dbReference>
<keyword evidence="14" id="KW-1185">Reference proteome</keyword>
<evidence type="ECO:0000256" key="7">
    <source>
        <dbReference type="ARBA" id="ARBA00023242"/>
    </source>
</evidence>
<keyword evidence="3" id="KW-0805">Transcription regulation</keyword>
<dbReference type="GO" id="GO:0099402">
    <property type="term" value="P:plant organ development"/>
    <property type="evidence" value="ECO:0007669"/>
    <property type="project" value="InterPro"/>
</dbReference>
<dbReference type="InterPro" id="IPR044555">
    <property type="entry name" value="WUSCHEL-like"/>
</dbReference>
<evidence type="ECO:0000256" key="3">
    <source>
        <dbReference type="ARBA" id="ARBA00023015"/>
    </source>
</evidence>
<keyword evidence="2" id="KW-0217">Developmental protein</keyword>
<dbReference type="AlphaFoldDB" id="A0AAV0CWX6"/>
<dbReference type="FunFam" id="1.10.10.60:FF:000146">
    <property type="entry name" value="WUSCHEL-related homeobox 4"/>
    <property type="match status" value="1"/>
</dbReference>
<dbReference type="GO" id="GO:0005634">
    <property type="term" value="C:nucleus"/>
    <property type="evidence" value="ECO:0007669"/>
    <property type="project" value="UniProtKB-SubCell"/>
</dbReference>
<feature type="domain" description="Homeobox" evidence="12">
    <location>
        <begin position="53"/>
        <end position="108"/>
    </location>
</feature>
<keyword evidence="7 9" id="KW-0539">Nucleus</keyword>
<reference evidence="13" key="1">
    <citation type="submission" date="2022-07" db="EMBL/GenBank/DDBJ databases">
        <authorList>
            <person name="Macas J."/>
            <person name="Novak P."/>
            <person name="Neumann P."/>
        </authorList>
    </citation>
    <scope>NUCLEOTIDE SEQUENCE</scope>
</reference>
<name>A0AAV0CWX6_9ASTE</name>
<evidence type="ECO:0000313" key="13">
    <source>
        <dbReference type="EMBL" id="CAH9084854.1"/>
    </source>
</evidence>
<feature type="region of interest" description="Disordered" evidence="11">
    <location>
        <begin position="196"/>
        <end position="222"/>
    </location>
</feature>
<evidence type="ECO:0000256" key="9">
    <source>
        <dbReference type="PROSITE-ProRule" id="PRU00108"/>
    </source>
</evidence>
<dbReference type="EMBL" id="CAMAPF010000048">
    <property type="protein sequence ID" value="CAH9084854.1"/>
    <property type="molecule type" value="Genomic_DNA"/>
</dbReference>
<evidence type="ECO:0000256" key="8">
    <source>
        <dbReference type="ARBA" id="ARBA00024040"/>
    </source>
</evidence>
<dbReference type="PANTHER" id="PTHR45940:SF13">
    <property type="entry name" value="WUSCHEL-RELATED HOMEOBOX 1"/>
    <property type="match status" value="1"/>
</dbReference>
<evidence type="ECO:0000256" key="11">
    <source>
        <dbReference type="SAM" id="MobiDB-lite"/>
    </source>
</evidence>
<dbReference type="PROSITE" id="PS50071">
    <property type="entry name" value="HOMEOBOX_2"/>
    <property type="match status" value="1"/>
</dbReference>
<evidence type="ECO:0000256" key="10">
    <source>
        <dbReference type="RuleBase" id="RU000682"/>
    </source>
</evidence>
<dbReference type="SMART" id="SM00389">
    <property type="entry name" value="HOX"/>
    <property type="match status" value="1"/>
</dbReference>
<evidence type="ECO:0000256" key="1">
    <source>
        <dbReference type="ARBA" id="ARBA00004123"/>
    </source>
</evidence>
<evidence type="ECO:0000256" key="2">
    <source>
        <dbReference type="ARBA" id="ARBA00022473"/>
    </source>
</evidence>
<evidence type="ECO:0000313" key="14">
    <source>
        <dbReference type="Proteomes" id="UP001152523"/>
    </source>
</evidence>
<comment type="similarity">
    <text evidence="8">Belongs to the WUS homeobox family.</text>
</comment>
<proteinExistence type="inferred from homology"/>
<evidence type="ECO:0000256" key="5">
    <source>
        <dbReference type="ARBA" id="ARBA00023155"/>
    </source>
</evidence>
<keyword evidence="6" id="KW-0804">Transcription</keyword>
<comment type="caution">
    <text evidence="13">The sequence shown here is derived from an EMBL/GenBank/DDBJ whole genome shotgun (WGS) entry which is preliminary data.</text>
</comment>
<feature type="compositionally biased region" description="Polar residues" evidence="11">
    <location>
        <begin position="114"/>
        <end position="131"/>
    </location>
</feature>
<feature type="region of interest" description="Disordered" evidence="11">
    <location>
        <begin position="106"/>
        <end position="133"/>
    </location>
</feature>
<dbReference type="Pfam" id="PF00046">
    <property type="entry name" value="Homeodomain"/>
    <property type="match status" value="1"/>
</dbReference>
<evidence type="ECO:0000256" key="4">
    <source>
        <dbReference type="ARBA" id="ARBA00023125"/>
    </source>
</evidence>
<dbReference type="CDD" id="cd00086">
    <property type="entry name" value="homeodomain"/>
    <property type="match status" value="1"/>
</dbReference>
<keyword evidence="5 9" id="KW-0371">Homeobox</keyword>
<dbReference type="SUPFAM" id="SSF46689">
    <property type="entry name" value="Homeodomain-like"/>
    <property type="match status" value="1"/>
</dbReference>
<dbReference type="InterPro" id="IPR001356">
    <property type="entry name" value="HD"/>
</dbReference>
<feature type="compositionally biased region" description="Basic and acidic residues" evidence="11">
    <location>
        <begin position="196"/>
        <end position="210"/>
    </location>
</feature>
<dbReference type="GO" id="GO:0003677">
    <property type="term" value="F:DNA binding"/>
    <property type="evidence" value="ECO:0007669"/>
    <property type="project" value="UniProtKB-UniRule"/>
</dbReference>
<dbReference type="GO" id="GO:0003700">
    <property type="term" value="F:DNA-binding transcription factor activity"/>
    <property type="evidence" value="ECO:0007669"/>
    <property type="project" value="InterPro"/>
</dbReference>
<gene>
    <name evidence="13" type="ORF">CEPIT_LOCUS9086</name>
</gene>
<evidence type="ECO:0000259" key="12">
    <source>
        <dbReference type="PROSITE" id="PS50071"/>
    </source>
</evidence>
<accession>A0AAV0CWX6</accession>
<sequence length="331" mass="37384">MMGYNDTGDFSFPDSFNSRRPRPLTFTHHLGAMAGEQSRREQQVVVSSRWNPTPEQLQMLEELYRRGTRTPSADQIQHITAQLRRYGRIEGKNVFYWFQNHKARERQKRRRQLESAQAGRTLNCMPNSAGTKESAPAAAAGANMMRTRIEVDAQQTKNRSPSHTSLTPEINKSAKMGTKIVNSRVIGLVEMEGGREKLERREPEQNDTWRHQMSPPPTHHHHRRFIPEATNIPTAASSSSSSTSSTAKLLPSGRHRTLNLFSDPPEAKSSGFQTLQLFPLRDGDQSGNGMEEDGKDPAFMAAASMDDSNSHVVNAAPHHYQFFEFLPLKNY</sequence>
<dbReference type="InterPro" id="IPR009057">
    <property type="entry name" value="Homeodomain-like_sf"/>
</dbReference>